<evidence type="ECO:0000313" key="4">
    <source>
        <dbReference type="Proteomes" id="UP000028545"/>
    </source>
</evidence>
<keyword evidence="4" id="KW-1185">Reference proteome</keyword>
<keyword evidence="1" id="KW-0560">Oxidoreductase</keyword>
<dbReference type="GeneID" id="27727651"/>
<dbReference type="InterPro" id="IPR036812">
    <property type="entry name" value="NAD(P)_OxRdtase_dom_sf"/>
</dbReference>
<protein>
    <submittedName>
        <fullName evidence="3">Aflatoxin B1 aldehyde reductase member 2</fullName>
    </submittedName>
</protein>
<dbReference type="SUPFAM" id="SSF51430">
    <property type="entry name" value="NAD(P)-linked oxidoreductase"/>
    <property type="match status" value="1"/>
</dbReference>
<dbReference type="AlphaFoldDB" id="A0A084FZZ2"/>
<dbReference type="CDD" id="cd19075">
    <property type="entry name" value="AKR_AKR7A1-5"/>
    <property type="match status" value="1"/>
</dbReference>
<comment type="caution">
    <text evidence="3">The sequence shown here is derived from an EMBL/GenBank/DDBJ whole genome shotgun (WGS) entry which is preliminary data.</text>
</comment>
<proteinExistence type="predicted"/>
<reference evidence="3 4" key="1">
    <citation type="journal article" date="2014" name="Genome Announc.">
        <title>Draft genome sequence of the pathogenic fungus Scedosporium apiospermum.</title>
        <authorList>
            <person name="Vandeputte P."/>
            <person name="Ghamrawi S."/>
            <person name="Rechenmann M."/>
            <person name="Iltis A."/>
            <person name="Giraud S."/>
            <person name="Fleury M."/>
            <person name="Thornton C."/>
            <person name="Delhaes L."/>
            <person name="Meyer W."/>
            <person name="Papon N."/>
            <person name="Bouchara J.P."/>
        </authorList>
    </citation>
    <scope>NUCLEOTIDE SEQUENCE [LARGE SCALE GENOMIC DNA]</scope>
    <source>
        <strain evidence="3 4">IHEM 14462</strain>
    </source>
</reference>
<dbReference type="Pfam" id="PF00248">
    <property type="entry name" value="Aldo_ket_red"/>
    <property type="match status" value="1"/>
</dbReference>
<dbReference type="HOGENOM" id="CLU_023205_1_1_1"/>
<dbReference type="EMBL" id="JOWA01000121">
    <property type="protein sequence ID" value="KEZ40654.1"/>
    <property type="molecule type" value="Genomic_DNA"/>
</dbReference>
<organism evidence="3 4">
    <name type="scientific">Pseudallescheria apiosperma</name>
    <name type="common">Scedosporium apiospermum</name>
    <dbReference type="NCBI Taxonomy" id="563466"/>
    <lineage>
        <taxon>Eukaryota</taxon>
        <taxon>Fungi</taxon>
        <taxon>Dikarya</taxon>
        <taxon>Ascomycota</taxon>
        <taxon>Pezizomycotina</taxon>
        <taxon>Sordariomycetes</taxon>
        <taxon>Hypocreomycetidae</taxon>
        <taxon>Microascales</taxon>
        <taxon>Microascaceae</taxon>
        <taxon>Scedosporium</taxon>
    </lineage>
</organism>
<dbReference type="PANTHER" id="PTHR43364:SF4">
    <property type="entry name" value="NAD(P)-LINKED OXIDOREDUCTASE SUPERFAMILY PROTEIN"/>
    <property type="match status" value="1"/>
</dbReference>
<sequence>MPLVVPRANNRIILGLMTFGPDPDTGARVTDVGEFEKFLDYLQSRGYNEVDTARMYVGTKQEAFTREAKWKERGLTLATKVLYPAEPAGNTPEKVVDSVEKSLAALGTDTLDILYLHAADRETPFAQTLEAIDKLHKAGKFVTFAISNFTAFEVAEIVLTCKYNNWVRPTLYQGMYNCITRGIETELVHACRRYGLDIVVYNPLAGGLLTGRIKSADDIPTEGRFSDTSGRIGAMYRQRYFRDNTFKALHTIEEAVKKHGLTMTETALRWLVHHSVLNIKDGNDGILIGASSLKQLESNLNDFEKGPLPEEVVEATDRAWALVQSEAVPYWHKEIKYGYDTKEVLFSAGSK</sequence>
<accession>A0A084FZZ2</accession>
<evidence type="ECO:0000259" key="2">
    <source>
        <dbReference type="Pfam" id="PF00248"/>
    </source>
</evidence>
<dbReference type="KEGG" id="sapo:SAPIO_CDS8579"/>
<dbReference type="OMA" id="TAPNYWH"/>
<dbReference type="Proteomes" id="UP000028545">
    <property type="component" value="Unassembled WGS sequence"/>
</dbReference>
<dbReference type="RefSeq" id="XP_016640453.1">
    <property type="nucleotide sequence ID" value="XM_016790190.1"/>
</dbReference>
<dbReference type="OrthoDB" id="2310150at2759"/>
<evidence type="ECO:0000256" key="1">
    <source>
        <dbReference type="ARBA" id="ARBA00023002"/>
    </source>
</evidence>
<dbReference type="Gene3D" id="3.20.20.100">
    <property type="entry name" value="NADP-dependent oxidoreductase domain"/>
    <property type="match status" value="1"/>
</dbReference>
<feature type="domain" description="NADP-dependent oxidoreductase" evidence="2">
    <location>
        <begin position="11"/>
        <end position="320"/>
    </location>
</feature>
<dbReference type="VEuPathDB" id="FungiDB:SAPIO_CDS8579"/>
<dbReference type="InterPro" id="IPR050523">
    <property type="entry name" value="AKR_Detox_Biosynth"/>
</dbReference>
<dbReference type="GO" id="GO:0016491">
    <property type="term" value="F:oxidoreductase activity"/>
    <property type="evidence" value="ECO:0007669"/>
    <property type="project" value="UniProtKB-KW"/>
</dbReference>
<dbReference type="InterPro" id="IPR023210">
    <property type="entry name" value="NADP_OxRdtase_dom"/>
</dbReference>
<gene>
    <name evidence="3" type="ORF">SAPIO_CDS8579</name>
</gene>
<name>A0A084FZZ2_PSEDA</name>
<evidence type="ECO:0000313" key="3">
    <source>
        <dbReference type="EMBL" id="KEZ40654.1"/>
    </source>
</evidence>
<dbReference type="PANTHER" id="PTHR43364">
    <property type="entry name" value="NADH-SPECIFIC METHYLGLYOXAL REDUCTASE-RELATED"/>
    <property type="match status" value="1"/>
</dbReference>